<organism evidence="2 3">
    <name type="scientific">Myxococcus stipitatus (strain DSM 14675 / JCM 12634 / Mx s8)</name>
    <dbReference type="NCBI Taxonomy" id="1278073"/>
    <lineage>
        <taxon>Bacteria</taxon>
        <taxon>Pseudomonadati</taxon>
        <taxon>Myxococcota</taxon>
        <taxon>Myxococcia</taxon>
        <taxon>Myxococcales</taxon>
        <taxon>Cystobacterineae</taxon>
        <taxon>Myxococcaceae</taxon>
        <taxon>Myxococcus</taxon>
    </lineage>
</organism>
<dbReference type="Proteomes" id="UP000011131">
    <property type="component" value="Chromosome"/>
</dbReference>
<accession>L7UG56</accession>
<dbReference type="HOGENOM" id="CLU_402156_0_0_7"/>
<feature type="region of interest" description="Disordered" evidence="1">
    <location>
        <begin position="649"/>
        <end position="669"/>
    </location>
</feature>
<dbReference type="PATRIC" id="fig|1278073.3.peg.5808"/>
<proteinExistence type="predicted"/>
<evidence type="ECO:0000256" key="1">
    <source>
        <dbReference type="SAM" id="MobiDB-lite"/>
    </source>
</evidence>
<dbReference type="EMBL" id="CP004025">
    <property type="protein sequence ID" value="AGC47003.1"/>
    <property type="molecule type" value="Genomic_DNA"/>
</dbReference>
<dbReference type="SUPFAM" id="SSF55486">
    <property type="entry name" value="Metalloproteases ('zincins'), catalytic domain"/>
    <property type="match status" value="1"/>
</dbReference>
<evidence type="ECO:0000313" key="2">
    <source>
        <dbReference type="EMBL" id="AGC47003.1"/>
    </source>
</evidence>
<dbReference type="KEGG" id="msd:MYSTI_05727"/>
<gene>
    <name evidence="2" type="ordered locus">MYSTI_05727</name>
</gene>
<name>L7UG56_MYXSD</name>
<dbReference type="AlphaFoldDB" id="L7UG56"/>
<evidence type="ECO:0000313" key="3">
    <source>
        <dbReference type="Proteomes" id="UP000011131"/>
    </source>
</evidence>
<keyword evidence="3" id="KW-1185">Reference proteome</keyword>
<protein>
    <submittedName>
        <fullName evidence="2">Uncharacterized protein</fullName>
    </submittedName>
</protein>
<reference evidence="2 3" key="1">
    <citation type="journal article" date="2013" name="Genome Announc.">
        <title>Complete genome sequence of Myxococcus stipitatus strain DSM 14675, a fruiting myxobacterium.</title>
        <authorList>
            <person name="Huntley S."/>
            <person name="Kneip S."/>
            <person name="Treuner-Lange A."/>
            <person name="Sogaard-Andersen L."/>
        </authorList>
    </citation>
    <scope>NUCLEOTIDE SEQUENCE [LARGE SCALE GENOMIC DNA]</scope>
    <source>
        <strain evidence="3">DSM 14675 / JCM 12634 / Mx s8</strain>
    </source>
</reference>
<sequence>MVREEWEDAAASYPAQGCLLDESSGTSFHEVLVHDVKSDAAGARFSASLKSTFESFDKYTDKCVGCSYIERHSKRILGSGVVDADIYIGIDFEEGVSALSISPWDSIYAQISTTTIDDSTCGPRTEQGASSEKDIVGQIDELGYWSPGTTPGSYIVYGSRVETNSSGDHHWRDTYAWRFVNKQDVRLVIDAVDFDTWRPLAPPWTGSLPPPSKGGAHLKLVASLLPLPSSSSTVLPKATKITFKLLKSSAVPGIAMNVPLFNEALSPQDLQFEQTRNEGLGMVFLDKDNVRTAPGNLYEFAEAELSSFDSGAYGEVTAEAELEDGSVITARFRDTGDNPMRIPKRARDSYVAEKWLADHAAGMADSADDENLAGGAGDGHSGDGLTVYEEYRGFFAKGTWFDTHPTDVDFMLVNDTNGWRKADIDSGILRFASASNLKVHAEFATNDLEMPIDNTDFDEVKRIVNLHPLTEGGRHKVDQHAVVMRIARNSQTTISQTYGGPNTPRKISQIELSQVPTGDKLVWTVAHELGHSVNIPHHGEGGMEDRYWAFQPNGSYHETPNSTIPTGNPVILKLEDTGQIFSPGVSTAVSVSTKLQGLGSGDETCIMRYPVMTGIHWVTEPGVRYFINPAEPFGVSFCVDGTGKTFNSNRTYPNGSPRPSRHGDAAPGRGNCMHRTCVNDFYHP</sequence>